<dbReference type="GO" id="GO:0034204">
    <property type="term" value="P:lipid translocation"/>
    <property type="evidence" value="ECO:0007669"/>
    <property type="project" value="TreeGrafter"/>
</dbReference>
<feature type="transmembrane region" description="Helical" evidence="8">
    <location>
        <begin position="401"/>
        <end position="422"/>
    </location>
</feature>
<keyword evidence="3 8" id="KW-0812">Transmembrane</keyword>
<evidence type="ECO:0000256" key="5">
    <source>
        <dbReference type="ARBA" id="ARBA00022984"/>
    </source>
</evidence>
<dbReference type="EMBL" id="CAEZZC010000019">
    <property type="protein sequence ID" value="CAB4757440.1"/>
    <property type="molecule type" value="Genomic_DNA"/>
</dbReference>
<evidence type="ECO:0000256" key="3">
    <source>
        <dbReference type="ARBA" id="ARBA00022692"/>
    </source>
</evidence>
<dbReference type="GO" id="GO:0005886">
    <property type="term" value="C:plasma membrane"/>
    <property type="evidence" value="ECO:0007669"/>
    <property type="project" value="UniProtKB-SubCell"/>
</dbReference>
<keyword evidence="4" id="KW-0133">Cell shape</keyword>
<dbReference type="PANTHER" id="PTHR47019:SF1">
    <property type="entry name" value="LIPID II FLIPPASE MURJ"/>
    <property type="match status" value="1"/>
</dbReference>
<feature type="transmembrane region" description="Helical" evidence="8">
    <location>
        <begin position="329"/>
        <end position="348"/>
    </location>
</feature>
<feature type="transmembrane region" description="Helical" evidence="8">
    <location>
        <begin position="200"/>
        <end position="220"/>
    </location>
</feature>
<feature type="transmembrane region" description="Helical" evidence="8">
    <location>
        <begin position="497"/>
        <end position="518"/>
    </location>
</feature>
<feature type="transmembrane region" description="Helical" evidence="8">
    <location>
        <begin position="163"/>
        <end position="188"/>
    </location>
</feature>
<evidence type="ECO:0000313" key="9">
    <source>
        <dbReference type="EMBL" id="CAB4663580.1"/>
    </source>
</evidence>
<dbReference type="GO" id="GO:0015648">
    <property type="term" value="F:lipid-linked peptidoglycan transporter activity"/>
    <property type="evidence" value="ECO:0007669"/>
    <property type="project" value="TreeGrafter"/>
</dbReference>
<sequence length="554" mass="60577">MKPAELFHASSVMALGTSISKVTGFIRTILTVALLGTALLADSFNVANTLPNILYNLLVGGALTAIFVPQLIRSFETEDGGHEFASRLVSAVSLILLALVFLGVIFAPALVRIYAPEFSSVGFESEFNLAVAFTRNCLPQIFFMGLFTMLGQIANARGSFAPLMWAPIANNLIVIVIYSALLFFVPQIDLHNITHWQVQVIGWGSTFGVVLQALILIPVVKRAGLMVRPTLRWGGLGKSFSLAGWTLIYVMISQLGYLVTVNVSTTAAVRSAKDGITTGVGFTPYSNAYLIMMLPYSIITISIITALLPQLSRLALQKKLDEVRQQLVGAIRMVGVLTVPSGVAFLLFGPLMTRVLFFGIETSDSVYIGYVVSSLGLGLVAFSIHLILLRGFNSFEDTRTQVWSILFINIVAVGLSYLFLSILPNKWVTVGLGFAFSISYIFGLFLTLRLLDRHVGPIRMSDFISQHFGLFAASLIAMLPLFLLSQYFSWVSGDTSVLVRIAELLVVMVLSPLLYYFVAKSLKIGEVTMIREMVGVQISRVVNSRRKPNADAND</sequence>
<protein>
    <submittedName>
        <fullName evidence="9">Unannotated protein</fullName>
    </submittedName>
</protein>
<organism evidence="9">
    <name type="scientific">freshwater metagenome</name>
    <dbReference type="NCBI Taxonomy" id="449393"/>
    <lineage>
        <taxon>unclassified sequences</taxon>
        <taxon>metagenomes</taxon>
        <taxon>ecological metagenomes</taxon>
    </lineage>
</organism>
<evidence type="ECO:0000256" key="2">
    <source>
        <dbReference type="ARBA" id="ARBA00022475"/>
    </source>
</evidence>
<evidence type="ECO:0000256" key="6">
    <source>
        <dbReference type="ARBA" id="ARBA00022989"/>
    </source>
</evidence>
<accession>A0A6J6LP37</accession>
<dbReference type="EMBL" id="CAFBMV010000014">
    <property type="protein sequence ID" value="CAB4932206.1"/>
    <property type="molecule type" value="Genomic_DNA"/>
</dbReference>
<evidence type="ECO:0000256" key="1">
    <source>
        <dbReference type="ARBA" id="ARBA00004651"/>
    </source>
</evidence>
<dbReference type="CDD" id="cd13123">
    <property type="entry name" value="MATE_MurJ_like"/>
    <property type="match status" value="1"/>
</dbReference>
<reference evidence="9" key="1">
    <citation type="submission" date="2020-05" db="EMBL/GenBank/DDBJ databases">
        <authorList>
            <person name="Chiriac C."/>
            <person name="Salcher M."/>
            <person name="Ghai R."/>
            <person name="Kavagutti S V."/>
        </authorList>
    </citation>
    <scope>NUCLEOTIDE SEQUENCE</scope>
</reference>
<gene>
    <name evidence="9" type="ORF">UFOPK2289_00697</name>
    <name evidence="10" type="ORF">UFOPK2822_01230</name>
    <name evidence="11" type="ORF">UFOPK3346_01304</name>
    <name evidence="12" type="ORF">UFOPK3670_01363</name>
    <name evidence="13" type="ORF">UFOPK4308_01311</name>
</gene>
<feature type="transmembrane region" description="Helical" evidence="8">
    <location>
        <begin position="428"/>
        <end position="448"/>
    </location>
</feature>
<feature type="transmembrane region" description="Helical" evidence="8">
    <location>
        <begin position="288"/>
        <end position="308"/>
    </location>
</feature>
<evidence type="ECO:0000313" key="10">
    <source>
        <dbReference type="EMBL" id="CAB4757440.1"/>
    </source>
</evidence>
<feature type="transmembrane region" description="Helical" evidence="8">
    <location>
        <begin position="53"/>
        <end position="72"/>
    </location>
</feature>
<evidence type="ECO:0000256" key="8">
    <source>
        <dbReference type="SAM" id="Phobius"/>
    </source>
</evidence>
<feature type="transmembrane region" description="Helical" evidence="8">
    <location>
        <begin position="84"/>
        <end position="107"/>
    </location>
</feature>
<feature type="transmembrane region" description="Helical" evidence="8">
    <location>
        <begin position="368"/>
        <end position="389"/>
    </location>
</feature>
<keyword evidence="7 8" id="KW-0472">Membrane</keyword>
<dbReference type="EMBL" id="CAEZWT010000015">
    <property type="protein sequence ID" value="CAB4663580.1"/>
    <property type="molecule type" value="Genomic_DNA"/>
</dbReference>
<dbReference type="GO" id="GO:0008360">
    <property type="term" value="P:regulation of cell shape"/>
    <property type="evidence" value="ECO:0007669"/>
    <property type="project" value="UniProtKB-KW"/>
</dbReference>
<dbReference type="NCBIfam" id="TIGR01695">
    <property type="entry name" value="murJ_mviN"/>
    <property type="match status" value="1"/>
</dbReference>
<evidence type="ECO:0000313" key="12">
    <source>
        <dbReference type="EMBL" id="CAB4932206.1"/>
    </source>
</evidence>
<dbReference type="AlphaFoldDB" id="A0A6J6LP37"/>
<feature type="transmembrane region" description="Helical" evidence="8">
    <location>
        <begin position="468"/>
        <end position="491"/>
    </location>
</feature>
<dbReference type="GO" id="GO:0009252">
    <property type="term" value="P:peptidoglycan biosynthetic process"/>
    <property type="evidence" value="ECO:0007669"/>
    <property type="project" value="UniProtKB-KW"/>
</dbReference>
<keyword evidence="6 8" id="KW-1133">Transmembrane helix</keyword>
<keyword evidence="2" id="KW-1003">Cell membrane</keyword>
<name>A0A6J6LP37_9ZZZZ</name>
<proteinExistence type="predicted"/>
<feature type="transmembrane region" description="Helical" evidence="8">
    <location>
        <begin position="127"/>
        <end position="151"/>
    </location>
</feature>
<evidence type="ECO:0000313" key="13">
    <source>
        <dbReference type="EMBL" id="CAB5063347.1"/>
    </source>
</evidence>
<dbReference type="InterPro" id="IPR051050">
    <property type="entry name" value="Lipid_II_flippase_MurJ/MviN"/>
</dbReference>
<dbReference type="EMBL" id="CAFBQL010000011">
    <property type="protein sequence ID" value="CAB5063347.1"/>
    <property type="molecule type" value="Genomic_DNA"/>
</dbReference>
<dbReference type="PRINTS" id="PR01806">
    <property type="entry name" value="VIRFACTRMVIN"/>
</dbReference>
<feature type="transmembrane region" description="Helical" evidence="8">
    <location>
        <begin position="12"/>
        <end position="41"/>
    </location>
</feature>
<dbReference type="InterPro" id="IPR004268">
    <property type="entry name" value="MurJ"/>
</dbReference>
<dbReference type="EMBL" id="CAFBLE010000015">
    <property type="protein sequence ID" value="CAB4875507.1"/>
    <property type="molecule type" value="Genomic_DNA"/>
</dbReference>
<comment type="subcellular location">
    <subcellularLocation>
        <location evidence="1">Cell membrane</location>
        <topology evidence="1">Multi-pass membrane protein</topology>
    </subcellularLocation>
</comment>
<dbReference type="PANTHER" id="PTHR47019">
    <property type="entry name" value="LIPID II FLIPPASE MURJ"/>
    <property type="match status" value="1"/>
</dbReference>
<feature type="transmembrane region" description="Helical" evidence="8">
    <location>
        <begin position="240"/>
        <end position="259"/>
    </location>
</feature>
<evidence type="ECO:0000256" key="7">
    <source>
        <dbReference type="ARBA" id="ARBA00023136"/>
    </source>
</evidence>
<evidence type="ECO:0000313" key="11">
    <source>
        <dbReference type="EMBL" id="CAB4875507.1"/>
    </source>
</evidence>
<dbReference type="Pfam" id="PF03023">
    <property type="entry name" value="MurJ"/>
    <property type="match status" value="1"/>
</dbReference>
<keyword evidence="5" id="KW-0573">Peptidoglycan synthesis</keyword>
<evidence type="ECO:0000256" key="4">
    <source>
        <dbReference type="ARBA" id="ARBA00022960"/>
    </source>
</evidence>